<feature type="chain" id="PRO_5006403209" evidence="2">
    <location>
        <begin position="28"/>
        <end position="81"/>
    </location>
</feature>
<organism evidence="3 4">
    <name type="scientific">Drosophila yakuba</name>
    <name type="common">Fruit fly</name>
    <dbReference type="NCBI Taxonomy" id="7245"/>
    <lineage>
        <taxon>Eukaryota</taxon>
        <taxon>Metazoa</taxon>
        <taxon>Ecdysozoa</taxon>
        <taxon>Arthropoda</taxon>
        <taxon>Hexapoda</taxon>
        <taxon>Insecta</taxon>
        <taxon>Pterygota</taxon>
        <taxon>Neoptera</taxon>
        <taxon>Endopterygota</taxon>
        <taxon>Diptera</taxon>
        <taxon>Brachycera</taxon>
        <taxon>Muscomorpha</taxon>
        <taxon>Ephydroidea</taxon>
        <taxon>Drosophilidae</taxon>
        <taxon>Drosophila</taxon>
        <taxon>Sophophora</taxon>
    </lineage>
</organism>
<protein>
    <submittedName>
        <fullName evidence="3">Uncharacterized protein, isoform A</fullName>
    </submittedName>
</protein>
<feature type="compositionally biased region" description="Low complexity" evidence="1">
    <location>
        <begin position="54"/>
        <end position="65"/>
    </location>
</feature>
<evidence type="ECO:0000256" key="1">
    <source>
        <dbReference type="SAM" id="MobiDB-lite"/>
    </source>
</evidence>
<dbReference type="KEGG" id="dya:Dyak_GE28987"/>
<dbReference type="EMBL" id="CM000160">
    <property type="protein sequence ID" value="KRK04475.1"/>
    <property type="molecule type" value="Genomic_DNA"/>
</dbReference>
<feature type="region of interest" description="Disordered" evidence="1">
    <location>
        <begin position="45"/>
        <end position="81"/>
    </location>
</feature>
<dbReference type="Proteomes" id="UP000002282">
    <property type="component" value="Chromosome 3R"/>
</dbReference>
<reference evidence="3 4" key="1">
    <citation type="journal article" date="2007" name="Nature">
        <title>Evolution of genes and genomes on the Drosophila phylogeny.</title>
        <authorList>
            <consortium name="Drosophila 12 Genomes Consortium"/>
            <person name="Clark A.G."/>
            <person name="Eisen M.B."/>
            <person name="Smith D.R."/>
            <person name="Bergman C.M."/>
            <person name="Oliver B."/>
            <person name="Markow T.A."/>
            <person name="Kaufman T.C."/>
            <person name="Kellis M."/>
            <person name="Gelbart W."/>
            <person name="Iyer V.N."/>
            <person name="Pollard D.A."/>
            <person name="Sackton T.B."/>
            <person name="Larracuente A.M."/>
            <person name="Singh N.D."/>
            <person name="Abad J.P."/>
            <person name="Abt D.N."/>
            <person name="Adryan B."/>
            <person name="Aguade M."/>
            <person name="Akashi H."/>
            <person name="Anderson W.W."/>
            <person name="Aquadro C.F."/>
            <person name="Ardell D.H."/>
            <person name="Arguello R."/>
            <person name="Artieri C.G."/>
            <person name="Barbash D.A."/>
            <person name="Barker D."/>
            <person name="Barsanti P."/>
            <person name="Batterham P."/>
            <person name="Batzoglou S."/>
            <person name="Begun D."/>
            <person name="Bhutkar A."/>
            <person name="Blanco E."/>
            <person name="Bosak S.A."/>
            <person name="Bradley R.K."/>
            <person name="Brand A.D."/>
            <person name="Brent M.R."/>
            <person name="Brooks A.N."/>
            <person name="Brown R.H."/>
            <person name="Butlin R.K."/>
            <person name="Caggese C."/>
            <person name="Calvi B.R."/>
            <person name="Bernardo de Carvalho A."/>
            <person name="Caspi A."/>
            <person name="Castrezana S."/>
            <person name="Celniker S.E."/>
            <person name="Chang J.L."/>
            <person name="Chapple C."/>
            <person name="Chatterji S."/>
            <person name="Chinwalla A."/>
            <person name="Civetta A."/>
            <person name="Clifton S.W."/>
            <person name="Comeron J.M."/>
            <person name="Costello J.C."/>
            <person name="Coyne J.A."/>
            <person name="Daub J."/>
            <person name="David R.G."/>
            <person name="Delcher A.L."/>
            <person name="Delehaunty K."/>
            <person name="Do C.B."/>
            <person name="Ebling H."/>
            <person name="Edwards K."/>
            <person name="Eickbush T."/>
            <person name="Evans J.D."/>
            <person name="Filipski A."/>
            <person name="Findeiss S."/>
            <person name="Freyhult E."/>
            <person name="Fulton L."/>
            <person name="Fulton R."/>
            <person name="Garcia A.C."/>
            <person name="Gardiner A."/>
            <person name="Garfield D.A."/>
            <person name="Garvin B.E."/>
            <person name="Gibson G."/>
            <person name="Gilbert D."/>
            <person name="Gnerre S."/>
            <person name="Godfrey J."/>
            <person name="Good R."/>
            <person name="Gotea V."/>
            <person name="Gravely B."/>
            <person name="Greenberg A.J."/>
            <person name="Griffiths-Jones S."/>
            <person name="Gross S."/>
            <person name="Guigo R."/>
            <person name="Gustafson E.A."/>
            <person name="Haerty W."/>
            <person name="Hahn M.W."/>
            <person name="Halligan D.L."/>
            <person name="Halpern A.L."/>
            <person name="Halter G.M."/>
            <person name="Han M.V."/>
            <person name="Heger A."/>
            <person name="Hillier L."/>
            <person name="Hinrichs A.S."/>
            <person name="Holmes I."/>
            <person name="Hoskins R.A."/>
            <person name="Hubisz M.J."/>
            <person name="Hultmark D."/>
            <person name="Huntley M.A."/>
            <person name="Jaffe D.B."/>
            <person name="Jagadeeshan S."/>
            <person name="Jeck W.R."/>
            <person name="Johnson J."/>
            <person name="Jones C.D."/>
            <person name="Jordan W.C."/>
            <person name="Karpen G.H."/>
            <person name="Kataoka E."/>
            <person name="Keightley P.D."/>
            <person name="Kheradpour P."/>
            <person name="Kirkness E.F."/>
            <person name="Koerich L.B."/>
            <person name="Kristiansen K."/>
            <person name="Kudrna D."/>
            <person name="Kulathinal R.J."/>
            <person name="Kumar S."/>
            <person name="Kwok R."/>
            <person name="Lander E."/>
            <person name="Langley C.H."/>
            <person name="Lapoint R."/>
            <person name="Lazzaro B.P."/>
            <person name="Lee S.J."/>
            <person name="Levesque L."/>
            <person name="Li R."/>
            <person name="Lin C.F."/>
            <person name="Lin M.F."/>
            <person name="Lindblad-Toh K."/>
            <person name="Llopart A."/>
            <person name="Long M."/>
            <person name="Low L."/>
            <person name="Lozovsky E."/>
            <person name="Lu J."/>
            <person name="Luo M."/>
            <person name="Machado C.A."/>
            <person name="Makalowski W."/>
            <person name="Marzo M."/>
            <person name="Matsuda M."/>
            <person name="Matzkin L."/>
            <person name="McAllister B."/>
            <person name="McBride C.S."/>
            <person name="McKernan B."/>
            <person name="McKernan K."/>
            <person name="Mendez-Lago M."/>
            <person name="Minx P."/>
            <person name="Mollenhauer M.U."/>
            <person name="Montooth K."/>
            <person name="Mount S.M."/>
            <person name="Mu X."/>
            <person name="Myers E."/>
            <person name="Negre B."/>
            <person name="Newfeld S."/>
            <person name="Nielsen R."/>
            <person name="Noor M.A."/>
            <person name="O'Grady P."/>
            <person name="Pachter L."/>
            <person name="Papaceit M."/>
            <person name="Parisi M.J."/>
            <person name="Parisi M."/>
            <person name="Parts L."/>
            <person name="Pedersen J.S."/>
            <person name="Pesole G."/>
            <person name="Phillippy A.M."/>
            <person name="Ponting C.P."/>
            <person name="Pop M."/>
            <person name="Porcelli D."/>
            <person name="Powell J.R."/>
            <person name="Prohaska S."/>
            <person name="Pruitt K."/>
            <person name="Puig M."/>
            <person name="Quesneville H."/>
            <person name="Ram K.R."/>
            <person name="Rand D."/>
            <person name="Rasmussen M.D."/>
            <person name="Reed L.K."/>
            <person name="Reenan R."/>
            <person name="Reily A."/>
            <person name="Remington K.A."/>
            <person name="Rieger T.T."/>
            <person name="Ritchie M.G."/>
            <person name="Robin C."/>
            <person name="Rogers Y.H."/>
            <person name="Rohde C."/>
            <person name="Rozas J."/>
            <person name="Rubenfield M.J."/>
            <person name="Ruiz A."/>
            <person name="Russo S."/>
            <person name="Salzberg S.L."/>
            <person name="Sanchez-Gracia A."/>
            <person name="Saranga D.J."/>
            <person name="Sato H."/>
            <person name="Schaeffer S.W."/>
            <person name="Schatz M.C."/>
            <person name="Schlenke T."/>
            <person name="Schwartz R."/>
            <person name="Segarra C."/>
            <person name="Singh R.S."/>
            <person name="Sirot L."/>
            <person name="Sirota M."/>
            <person name="Sisneros N.B."/>
            <person name="Smith C.D."/>
            <person name="Smith T.F."/>
            <person name="Spieth J."/>
            <person name="Stage D.E."/>
            <person name="Stark A."/>
            <person name="Stephan W."/>
            <person name="Strausberg R.L."/>
            <person name="Strempel S."/>
            <person name="Sturgill D."/>
            <person name="Sutton G."/>
            <person name="Sutton G.G."/>
            <person name="Tao W."/>
            <person name="Teichmann S."/>
            <person name="Tobari Y.N."/>
            <person name="Tomimura Y."/>
            <person name="Tsolas J.M."/>
            <person name="Valente V.L."/>
            <person name="Venter E."/>
            <person name="Venter J.C."/>
            <person name="Vicario S."/>
            <person name="Vieira F.G."/>
            <person name="Vilella A.J."/>
            <person name="Villasante A."/>
            <person name="Walenz B."/>
            <person name="Wang J."/>
            <person name="Wasserman M."/>
            <person name="Watts T."/>
            <person name="Wilson D."/>
            <person name="Wilson R.K."/>
            <person name="Wing R.A."/>
            <person name="Wolfner M.F."/>
            <person name="Wong A."/>
            <person name="Wong G.K."/>
            <person name="Wu C.I."/>
            <person name="Wu G."/>
            <person name="Yamamoto D."/>
            <person name="Yang H.P."/>
            <person name="Yang S.P."/>
            <person name="Yorke J.A."/>
            <person name="Yoshida K."/>
            <person name="Zdobnov E."/>
            <person name="Zhang P."/>
            <person name="Zhang Y."/>
            <person name="Zimin A.V."/>
            <person name="Baldwin J."/>
            <person name="Abdouelleil A."/>
            <person name="Abdulkadir J."/>
            <person name="Abebe A."/>
            <person name="Abera B."/>
            <person name="Abreu J."/>
            <person name="Acer S.C."/>
            <person name="Aftuck L."/>
            <person name="Alexander A."/>
            <person name="An P."/>
            <person name="Anderson E."/>
            <person name="Anderson S."/>
            <person name="Arachi H."/>
            <person name="Azer M."/>
            <person name="Bachantsang P."/>
            <person name="Barry A."/>
            <person name="Bayul T."/>
            <person name="Berlin A."/>
            <person name="Bessette D."/>
            <person name="Bloom T."/>
            <person name="Blye J."/>
            <person name="Boguslavskiy L."/>
            <person name="Bonnet C."/>
            <person name="Boukhgalter B."/>
            <person name="Bourzgui I."/>
            <person name="Brown A."/>
            <person name="Cahill P."/>
            <person name="Channer S."/>
            <person name="Cheshatsang Y."/>
            <person name="Chuda L."/>
            <person name="Citroen M."/>
            <person name="Collymore A."/>
            <person name="Cooke P."/>
            <person name="Costello M."/>
            <person name="D'Aco K."/>
            <person name="Daza R."/>
            <person name="De Haan G."/>
            <person name="DeGray S."/>
            <person name="DeMaso C."/>
            <person name="Dhargay N."/>
            <person name="Dooley K."/>
            <person name="Dooley E."/>
            <person name="Doricent M."/>
            <person name="Dorje P."/>
            <person name="Dorjee K."/>
            <person name="Dupes A."/>
            <person name="Elong R."/>
            <person name="Falk J."/>
            <person name="Farina A."/>
            <person name="Faro S."/>
            <person name="Ferguson D."/>
            <person name="Fisher S."/>
            <person name="Foley C.D."/>
            <person name="Franke A."/>
            <person name="Friedrich D."/>
            <person name="Gadbois L."/>
            <person name="Gearin G."/>
            <person name="Gearin C.R."/>
            <person name="Giannoukos G."/>
            <person name="Goode T."/>
            <person name="Graham J."/>
            <person name="Grandbois E."/>
            <person name="Grewal S."/>
            <person name="Gyaltsen K."/>
            <person name="Hafez N."/>
            <person name="Hagos B."/>
            <person name="Hall J."/>
            <person name="Henson C."/>
            <person name="Hollinger A."/>
            <person name="Honan T."/>
            <person name="Huard M.D."/>
            <person name="Hughes L."/>
            <person name="Hurhula B."/>
            <person name="Husby M.E."/>
            <person name="Kamat A."/>
            <person name="Kanga B."/>
            <person name="Kashin S."/>
            <person name="Khazanovich D."/>
            <person name="Kisner P."/>
            <person name="Lance K."/>
            <person name="Lara M."/>
            <person name="Lee W."/>
            <person name="Lennon N."/>
            <person name="Letendre F."/>
            <person name="LeVine R."/>
            <person name="Lipovsky A."/>
            <person name="Liu X."/>
            <person name="Liu J."/>
            <person name="Liu S."/>
            <person name="Lokyitsang T."/>
            <person name="Lokyitsang Y."/>
            <person name="Lubonja R."/>
            <person name="Lui A."/>
            <person name="MacDonald P."/>
            <person name="Magnisalis V."/>
            <person name="Maru K."/>
            <person name="Matthews C."/>
            <person name="McCusker W."/>
            <person name="McDonough S."/>
            <person name="Mehta T."/>
            <person name="Meldrim J."/>
            <person name="Meneus L."/>
            <person name="Mihai O."/>
            <person name="Mihalev A."/>
            <person name="Mihova T."/>
            <person name="Mittelman R."/>
            <person name="Mlenga V."/>
            <person name="Montmayeur A."/>
            <person name="Mulrain L."/>
            <person name="Navidi A."/>
            <person name="Naylor J."/>
            <person name="Negash T."/>
            <person name="Nguyen T."/>
            <person name="Nguyen N."/>
            <person name="Nicol R."/>
            <person name="Norbu C."/>
            <person name="Norbu N."/>
            <person name="Novod N."/>
            <person name="O'Neill B."/>
            <person name="Osman S."/>
            <person name="Markiewicz E."/>
            <person name="Oyono O.L."/>
            <person name="Patti C."/>
            <person name="Phunkhang P."/>
            <person name="Pierre F."/>
            <person name="Priest M."/>
            <person name="Raghuraman S."/>
            <person name="Rege F."/>
            <person name="Reyes R."/>
            <person name="Rise C."/>
            <person name="Rogov P."/>
            <person name="Ross K."/>
            <person name="Ryan E."/>
            <person name="Settipalli S."/>
            <person name="Shea T."/>
            <person name="Sherpa N."/>
            <person name="Shi L."/>
            <person name="Shih D."/>
            <person name="Sparrow T."/>
            <person name="Spaulding J."/>
            <person name="Stalker J."/>
            <person name="Stange-Thomann N."/>
            <person name="Stavropoulos S."/>
            <person name="Stone C."/>
            <person name="Strader C."/>
            <person name="Tesfaye S."/>
            <person name="Thomson T."/>
            <person name="Thoulutsang Y."/>
            <person name="Thoulutsang D."/>
            <person name="Topham K."/>
            <person name="Topping I."/>
            <person name="Tsamla T."/>
            <person name="Vassiliev H."/>
            <person name="Vo A."/>
            <person name="Wangchuk T."/>
            <person name="Wangdi T."/>
            <person name="Weiand M."/>
            <person name="Wilkinson J."/>
            <person name="Wilson A."/>
            <person name="Yadav S."/>
            <person name="Young G."/>
            <person name="Yu Q."/>
            <person name="Zembek L."/>
            <person name="Zhong D."/>
            <person name="Zimmer A."/>
            <person name="Zwirko Z."/>
            <person name="Jaffe D.B."/>
            <person name="Alvarez P."/>
            <person name="Brockman W."/>
            <person name="Butler J."/>
            <person name="Chin C."/>
            <person name="Gnerre S."/>
            <person name="Grabherr M."/>
            <person name="Kleber M."/>
            <person name="Mauceli E."/>
            <person name="MacCallum I."/>
        </authorList>
    </citation>
    <scope>NUCLEOTIDE SEQUENCE [LARGE SCALE GENOMIC DNA]</scope>
    <source>
        <strain evidence="4">Tai18E2 / Tucson 14021-0261.01</strain>
    </source>
</reference>
<keyword evidence="2" id="KW-0732">Signal</keyword>
<sequence length="81" mass="8551">MNLIFLAKISKLQWSTWLILRIPFGHAAGCSNSKAQKDFQCTVTAQESRGTMQGGNSSSSNGNNGRTNAASDNGNGSCLQA</sequence>
<feature type="signal peptide" evidence="2">
    <location>
        <begin position="1"/>
        <end position="27"/>
    </location>
</feature>
<keyword evidence="4" id="KW-1185">Reference proteome</keyword>
<reference evidence="3 4" key="2">
    <citation type="journal article" date="2007" name="PLoS Biol.">
        <title>Principles of genome evolution in the Drosophila melanogaster species group.</title>
        <authorList>
            <person name="Ranz J.M."/>
            <person name="Maurin D."/>
            <person name="Chan Y.S."/>
            <person name="von Grotthuss M."/>
            <person name="Hillier L.W."/>
            <person name="Roote J."/>
            <person name="Ashburner M."/>
            <person name="Bergman C.M."/>
        </authorList>
    </citation>
    <scope>NUCLEOTIDE SEQUENCE [LARGE SCALE GENOMIC DNA]</scope>
    <source>
        <strain evidence="4">Tai18E2 / Tucson 14021-0261.01</strain>
    </source>
</reference>
<dbReference type="AlphaFoldDB" id="A0A0R1E5J9"/>
<feature type="compositionally biased region" description="Polar residues" evidence="1">
    <location>
        <begin position="66"/>
        <end position="81"/>
    </location>
</feature>
<evidence type="ECO:0000256" key="2">
    <source>
        <dbReference type="SAM" id="SignalP"/>
    </source>
</evidence>
<accession>A0A0R1E5J9</accession>
<evidence type="ECO:0000313" key="4">
    <source>
        <dbReference type="Proteomes" id="UP000002282"/>
    </source>
</evidence>
<name>A0A0R1E5J9_DROYA</name>
<proteinExistence type="predicted"/>
<gene>
    <name evidence="3" type="primary">Dyak\GE28987</name>
    <name evidence="3" type="synonym">GE28987</name>
    <name evidence="3" type="ORF">Dyak_GE28987</name>
</gene>
<evidence type="ECO:0000313" key="3">
    <source>
        <dbReference type="EMBL" id="KRK04475.1"/>
    </source>
</evidence>